<comment type="caution">
    <text evidence="2">The sequence shown here is derived from an EMBL/GenBank/DDBJ whole genome shotgun (WGS) entry which is preliminary data.</text>
</comment>
<dbReference type="Pfam" id="PF01636">
    <property type="entry name" value="APH"/>
    <property type="match status" value="1"/>
</dbReference>
<protein>
    <recommendedName>
        <fullName evidence="1">Aminoglycoside phosphotransferase domain-containing protein</fullName>
    </recommendedName>
</protein>
<dbReference type="Gene3D" id="3.90.1200.10">
    <property type="match status" value="1"/>
</dbReference>
<dbReference type="Proteomes" id="UP000789707">
    <property type="component" value="Unassembled WGS sequence"/>
</dbReference>
<proteinExistence type="predicted"/>
<feature type="domain" description="Aminoglycoside phosphotransferase" evidence="1">
    <location>
        <begin position="39"/>
        <end position="227"/>
    </location>
</feature>
<sequence length="283" mass="33339">MVLETKVKELFGNGLHAVKHTSFNRMYVGYSERFSYEIFIKIYREDQYEKFITEKEIVHQKNIKIIGIETLTVSVEGFKYILILEDLHLIDVLKPDVTVELAFQMGKSVGDFHANTQPFKGIRHNVDLIDKIAKDIDEIKNAEVYQKVYTVFQQFQTRRLKRKKNNYLGVLHGDVGVRNFKWVKQELVLIDFERAQFGLLYLDFVKLFYQDFDSKQIFINAFLNGYKTKIAQFELDDATKYLLIFSVAVGIFKYVDKIKDISFEKYGETMLKDVEKYLGMSNF</sequence>
<dbReference type="InterPro" id="IPR002575">
    <property type="entry name" value="Aminoglycoside_PTrfase"/>
</dbReference>
<evidence type="ECO:0000259" key="1">
    <source>
        <dbReference type="Pfam" id="PF01636"/>
    </source>
</evidence>
<dbReference type="EMBL" id="CAKKNS010000011">
    <property type="protein sequence ID" value="CAH0417531.1"/>
    <property type="molecule type" value="Genomic_DNA"/>
</dbReference>
<reference evidence="2 3" key="1">
    <citation type="submission" date="2021-11" db="EMBL/GenBank/DDBJ databases">
        <authorList>
            <person name="Depoorter E."/>
        </authorList>
    </citation>
    <scope>NUCLEOTIDE SEQUENCE [LARGE SCALE GENOMIC DNA]</scope>
    <source>
        <strain evidence="2 3">LMG 24289</strain>
    </source>
</reference>
<accession>A0ABN8BIE9</accession>
<dbReference type="SUPFAM" id="SSF56112">
    <property type="entry name" value="Protein kinase-like (PK-like)"/>
    <property type="match status" value="1"/>
</dbReference>
<keyword evidence="3" id="KW-1185">Reference proteome</keyword>
<gene>
    <name evidence="2" type="ORF">WFA24289_01873</name>
</gene>
<evidence type="ECO:0000313" key="3">
    <source>
        <dbReference type="Proteomes" id="UP000789707"/>
    </source>
</evidence>
<dbReference type="InterPro" id="IPR011009">
    <property type="entry name" value="Kinase-like_dom_sf"/>
</dbReference>
<organism evidence="2 3">
    <name type="scientific">Periweissella fabaria</name>
    <dbReference type="NCBI Taxonomy" id="546157"/>
    <lineage>
        <taxon>Bacteria</taxon>
        <taxon>Bacillati</taxon>
        <taxon>Bacillota</taxon>
        <taxon>Bacilli</taxon>
        <taxon>Lactobacillales</taxon>
        <taxon>Lactobacillaceae</taxon>
        <taxon>Periweissella</taxon>
    </lineage>
</organism>
<name>A0ABN8BIE9_9LACO</name>
<dbReference type="RefSeq" id="WP_230097554.1">
    <property type="nucleotide sequence ID" value="NZ_CAKKNS010000011.1"/>
</dbReference>
<evidence type="ECO:0000313" key="2">
    <source>
        <dbReference type="EMBL" id="CAH0417531.1"/>
    </source>
</evidence>